<dbReference type="Proteomes" id="UP001501081">
    <property type="component" value="Unassembled WGS sequence"/>
</dbReference>
<reference evidence="4" key="1">
    <citation type="journal article" date="2019" name="Int. J. Syst. Evol. Microbiol.">
        <title>The Global Catalogue of Microorganisms (GCM) 10K type strain sequencing project: providing services to taxonomists for standard genome sequencing and annotation.</title>
        <authorList>
            <consortium name="The Broad Institute Genomics Platform"/>
            <consortium name="The Broad Institute Genome Sequencing Center for Infectious Disease"/>
            <person name="Wu L."/>
            <person name="Ma J."/>
        </authorList>
    </citation>
    <scope>NUCLEOTIDE SEQUENCE [LARGE SCALE GENOMIC DNA]</scope>
    <source>
        <strain evidence="4">JCM 17338</strain>
    </source>
</reference>
<sequence length="545" mass="61390">MPNLKSQYFNLISFIALAIILQLFGCASPQPVTGGPQDRTPPKVLNMTPKNLTKNFSAKKIVIEFDEYFKIQNETKEFSISPELEKAPILKIKKKALEITLPDTLEKNTTYTLNFGKAIADINESNVIKNLSYVFSTGNEIDSLSLAGKVTSALTGEAELEATVFILPAERDSLFGKKRPSIYTLTDSSGNFKLNNLRAGTYKIYALKEATGGGDKIYQQTSDEVGFVKDPIVIGKNNENINLKVFKETAPEFRVLERKINTDGSLSLTFTQQLKKPTLTITEPASVDEGKRVMFNLSNDTAKVWLNNLSFDSIKVAIKDEGKLLQTININRGKKDTYVRDLTPIDNTNNGKLNPYQSYTLTFPLPITAADASKITLLDDSIKRTNFVLIKDSTNVLKYKINFPWKVKRTYDLKFTAGAFTGIFNAKNKEFTKKFTLEPTENYGTRALTVQVPDTTKNYIVEFINEKKVPIKSYVINKKTRILLANFASGKYFVRVIYDENKNGVWDTGNVKLGTQPETIWYSLEEQSIRPNWEVENTLTIPEPK</sequence>
<protein>
    <submittedName>
        <fullName evidence="3">Ig-like domain-containing protein</fullName>
    </submittedName>
</protein>
<dbReference type="RefSeq" id="WP_344768340.1">
    <property type="nucleotide sequence ID" value="NZ_BAABAK010000015.1"/>
</dbReference>
<dbReference type="Pfam" id="PF13205">
    <property type="entry name" value="Big_5"/>
    <property type="match status" value="1"/>
</dbReference>
<gene>
    <name evidence="3" type="ORF">GCM10022246_30080</name>
</gene>
<evidence type="ECO:0000256" key="1">
    <source>
        <dbReference type="ARBA" id="ARBA00022729"/>
    </source>
</evidence>
<organism evidence="3 4">
    <name type="scientific">Pedobacter ginsengiterrae</name>
    <dbReference type="NCBI Taxonomy" id="871696"/>
    <lineage>
        <taxon>Bacteria</taxon>
        <taxon>Pseudomonadati</taxon>
        <taxon>Bacteroidota</taxon>
        <taxon>Sphingobacteriia</taxon>
        <taxon>Sphingobacteriales</taxon>
        <taxon>Sphingobacteriaceae</taxon>
        <taxon>Pedobacter</taxon>
    </lineage>
</organism>
<dbReference type="SUPFAM" id="SSF49452">
    <property type="entry name" value="Starch-binding domain-like"/>
    <property type="match status" value="1"/>
</dbReference>
<dbReference type="EMBL" id="BAABAK010000015">
    <property type="protein sequence ID" value="GAA3975556.1"/>
    <property type="molecule type" value="Genomic_DNA"/>
</dbReference>
<proteinExistence type="predicted"/>
<evidence type="ECO:0000259" key="2">
    <source>
        <dbReference type="Pfam" id="PF13205"/>
    </source>
</evidence>
<dbReference type="InterPro" id="IPR032812">
    <property type="entry name" value="SbsA_Ig"/>
</dbReference>
<evidence type="ECO:0000313" key="4">
    <source>
        <dbReference type="Proteomes" id="UP001501081"/>
    </source>
</evidence>
<keyword evidence="4" id="KW-1185">Reference proteome</keyword>
<comment type="caution">
    <text evidence="3">The sequence shown here is derived from an EMBL/GenBank/DDBJ whole genome shotgun (WGS) entry which is preliminary data.</text>
</comment>
<dbReference type="Gene3D" id="2.60.40.1120">
    <property type="entry name" value="Carboxypeptidase-like, regulatory domain"/>
    <property type="match status" value="1"/>
</dbReference>
<accession>A0ABP7Q355</accession>
<name>A0ABP7Q355_9SPHI</name>
<evidence type="ECO:0000313" key="3">
    <source>
        <dbReference type="EMBL" id="GAA3975556.1"/>
    </source>
</evidence>
<keyword evidence="1" id="KW-0732">Signal</keyword>
<dbReference type="InterPro" id="IPR013784">
    <property type="entry name" value="Carb-bd-like_fold"/>
</dbReference>
<feature type="domain" description="SbsA Ig-like" evidence="2">
    <location>
        <begin position="38"/>
        <end position="137"/>
    </location>
</feature>